<dbReference type="InterPro" id="IPR039366">
    <property type="entry name" value="Pilotin"/>
</dbReference>
<dbReference type="PANTHER" id="PTHR38013:SF1">
    <property type="entry name" value="GLYCOPROTEIN_POLYSACCHARIDE METABOLISM"/>
    <property type="match status" value="1"/>
</dbReference>
<keyword evidence="3" id="KW-1185">Reference proteome</keyword>
<keyword evidence="2" id="KW-0449">Lipoprotein</keyword>
<comment type="caution">
    <text evidence="2">The sequence shown here is derived from an EMBL/GenBank/DDBJ whole genome shotgun (WGS) entry which is preliminary data.</text>
</comment>
<protein>
    <submittedName>
        <fullName evidence="2">YbaY family lipoprotein</fullName>
    </submittedName>
</protein>
<name>A0A853IIB8_9GAMM</name>
<dbReference type="Pfam" id="PF09619">
    <property type="entry name" value="YscW"/>
    <property type="match status" value="1"/>
</dbReference>
<sequence length="130" mass="14606">MKQLILILFGLSIQAVAVAAELKQVHIAGTVNYSETVALPENATFKVRLIDVSIRDAKSKVISEQSMKVSSQPGFYQLPVDLKYIKPSNNYEVEAFIKVDGKNWFLNTSVQPAFTKETQDRVDLKLDFVK</sequence>
<evidence type="ECO:0000256" key="1">
    <source>
        <dbReference type="SAM" id="SignalP"/>
    </source>
</evidence>
<dbReference type="RefSeq" id="WP_180570844.1">
    <property type="nucleotide sequence ID" value="NZ_JACCKB010000052.1"/>
</dbReference>
<dbReference type="Proteomes" id="UP000569732">
    <property type="component" value="Unassembled WGS sequence"/>
</dbReference>
<evidence type="ECO:0000313" key="3">
    <source>
        <dbReference type="Proteomes" id="UP000569732"/>
    </source>
</evidence>
<reference evidence="2 3" key="1">
    <citation type="submission" date="2020-07" db="EMBL/GenBank/DDBJ databases">
        <title>Endozoicomonas sp. nov., isolated from sediment.</title>
        <authorList>
            <person name="Gu T."/>
        </authorList>
    </citation>
    <scope>NUCLEOTIDE SEQUENCE [LARGE SCALE GENOMIC DNA]</scope>
    <source>
        <strain evidence="2 3">SM1973</strain>
    </source>
</reference>
<gene>
    <name evidence="2" type="ORF">H0A36_22765</name>
</gene>
<dbReference type="PANTHER" id="PTHR38013">
    <property type="entry name" value="GLYCOPROTEIN/POLYSACCHARIDE METABOLISM"/>
    <property type="match status" value="1"/>
</dbReference>
<evidence type="ECO:0000313" key="2">
    <source>
        <dbReference type="EMBL" id="NYZ68845.1"/>
    </source>
</evidence>
<proteinExistence type="predicted"/>
<keyword evidence="1" id="KW-0732">Signal</keyword>
<feature type="chain" id="PRO_5032605194" evidence="1">
    <location>
        <begin position="20"/>
        <end position="130"/>
    </location>
</feature>
<dbReference type="AlphaFoldDB" id="A0A853IIB8"/>
<accession>A0A853IIB8</accession>
<dbReference type="InterPro" id="IPR053196">
    <property type="entry name" value="Lipoprotein_YbaY-like"/>
</dbReference>
<feature type="signal peptide" evidence="1">
    <location>
        <begin position="1"/>
        <end position="19"/>
    </location>
</feature>
<dbReference type="EMBL" id="JACCKB010000052">
    <property type="protein sequence ID" value="NYZ68845.1"/>
    <property type="molecule type" value="Genomic_DNA"/>
</dbReference>
<organism evidence="2 3">
    <name type="scientific">Spartinivicinus marinus</name>
    <dbReference type="NCBI Taxonomy" id="2994442"/>
    <lineage>
        <taxon>Bacteria</taxon>
        <taxon>Pseudomonadati</taxon>
        <taxon>Pseudomonadota</taxon>
        <taxon>Gammaproteobacteria</taxon>
        <taxon>Oceanospirillales</taxon>
        <taxon>Zooshikellaceae</taxon>
        <taxon>Spartinivicinus</taxon>
    </lineage>
</organism>